<proteinExistence type="predicted"/>
<keyword evidence="3" id="KW-1185">Reference proteome</keyword>
<feature type="compositionally biased region" description="Polar residues" evidence="1">
    <location>
        <begin position="383"/>
        <end position="405"/>
    </location>
</feature>
<reference evidence="2 3" key="1">
    <citation type="journal article" date="2024" name="BMC Genomics">
        <title>De novo assembly and annotation of Popillia japonica's genome with initial clues to its potential as an invasive pest.</title>
        <authorList>
            <person name="Cucini C."/>
            <person name="Boschi S."/>
            <person name="Funari R."/>
            <person name="Cardaioli E."/>
            <person name="Iannotti N."/>
            <person name="Marturano G."/>
            <person name="Paoli F."/>
            <person name="Bruttini M."/>
            <person name="Carapelli A."/>
            <person name="Frati F."/>
            <person name="Nardi F."/>
        </authorList>
    </citation>
    <scope>NUCLEOTIDE SEQUENCE [LARGE SCALE GENOMIC DNA]</scope>
    <source>
        <strain evidence="2">DMR45628</strain>
    </source>
</reference>
<feature type="region of interest" description="Disordered" evidence="1">
    <location>
        <begin position="375"/>
        <end position="409"/>
    </location>
</feature>
<sequence length="477" mass="55010">MRLKHYPGKAVIDDPAWLEMDIPNSARGRLYEANWLDTQRNLSNSSSSSYDYGSIRGITKLSQFQTLLDDVSDKGRNDQDSIYSGTNNMTGSMRLKYHSDKCLSRINSKSKKDFNQHYNDDYYLPSQNRLKREQSVKKESAEEHLYAQVKPKICDNKNPDGRPEPKPRKKVPQHNPSEQYKNVINDLEKQIKKRASLQLTIGERKTEIQDGLNEDQIEDEQVYSEVYNWADNQELPLDDLEDATPDKSPTESEEEKVEESKDKDEENEEESQERTSEWVEEQNKYFLDEESEANTKTENVADPKFIVESSLNRNDSGYYESPKKIRQRIPPRKIYPSSSELSESASSGAGNRSDTESCSSCENVEVFDIYKNGRSSPLRHPPYNQNFNSPKHSSNKVYRNSSNKDSGNDFLIPRPKLIVPIHSYAVRKRRTGNLHKQSVNYSDYENICVKTLDEDEEFGVIEGKSFNGMLWCWGLVA</sequence>
<feature type="compositionally biased region" description="Basic and acidic residues" evidence="1">
    <location>
        <begin position="152"/>
        <end position="166"/>
    </location>
</feature>
<organism evidence="2 3">
    <name type="scientific">Popillia japonica</name>
    <name type="common">Japanese beetle</name>
    <dbReference type="NCBI Taxonomy" id="7064"/>
    <lineage>
        <taxon>Eukaryota</taxon>
        <taxon>Metazoa</taxon>
        <taxon>Ecdysozoa</taxon>
        <taxon>Arthropoda</taxon>
        <taxon>Hexapoda</taxon>
        <taxon>Insecta</taxon>
        <taxon>Pterygota</taxon>
        <taxon>Neoptera</taxon>
        <taxon>Endopterygota</taxon>
        <taxon>Coleoptera</taxon>
        <taxon>Polyphaga</taxon>
        <taxon>Scarabaeiformia</taxon>
        <taxon>Scarabaeidae</taxon>
        <taxon>Rutelinae</taxon>
        <taxon>Popillia</taxon>
    </lineage>
</organism>
<feature type="compositionally biased region" description="Basic and acidic residues" evidence="1">
    <location>
        <begin position="272"/>
        <end position="301"/>
    </location>
</feature>
<accession>A0AAW1HVV7</accession>
<feature type="region of interest" description="Disordered" evidence="1">
    <location>
        <begin position="236"/>
        <end position="301"/>
    </location>
</feature>
<feature type="compositionally biased region" description="Low complexity" evidence="1">
    <location>
        <begin position="337"/>
        <end position="350"/>
    </location>
</feature>
<protein>
    <submittedName>
        <fullName evidence="2">Uncharacterized protein</fullName>
    </submittedName>
</protein>
<comment type="caution">
    <text evidence="2">The sequence shown here is derived from an EMBL/GenBank/DDBJ whole genome shotgun (WGS) entry which is preliminary data.</text>
</comment>
<dbReference type="AlphaFoldDB" id="A0AAW1HVV7"/>
<dbReference type="Proteomes" id="UP001458880">
    <property type="component" value="Unassembled WGS sequence"/>
</dbReference>
<evidence type="ECO:0000256" key="1">
    <source>
        <dbReference type="SAM" id="MobiDB-lite"/>
    </source>
</evidence>
<feature type="region of interest" description="Disordered" evidence="1">
    <location>
        <begin position="150"/>
        <end position="179"/>
    </location>
</feature>
<feature type="region of interest" description="Disordered" evidence="1">
    <location>
        <begin position="313"/>
        <end position="357"/>
    </location>
</feature>
<evidence type="ECO:0000313" key="2">
    <source>
        <dbReference type="EMBL" id="KAK9680864.1"/>
    </source>
</evidence>
<name>A0AAW1HVV7_POPJA</name>
<evidence type="ECO:0000313" key="3">
    <source>
        <dbReference type="Proteomes" id="UP001458880"/>
    </source>
</evidence>
<gene>
    <name evidence="2" type="ORF">QE152_g38766</name>
</gene>
<dbReference type="EMBL" id="JASPKY010000862">
    <property type="protein sequence ID" value="KAK9680864.1"/>
    <property type="molecule type" value="Genomic_DNA"/>
</dbReference>